<keyword evidence="4" id="KW-1185">Reference proteome</keyword>
<sequence length="138" mass="15742">MNEKKVYKVGEVASAKVIKTGSKFAVVMNKFKTKFVIYKNEVSDFNKNKVNEVLKVGDYINFIVLHFDKSKNHGIGSFKQNHPNYLNKQQTKTKSKKKAPLKLQETANGFNNLIKHTIESVLLDAKALEKCHESNQNN</sequence>
<dbReference type="EMBL" id="CP040825">
    <property type="protein sequence ID" value="QCZ36590.1"/>
    <property type="molecule type" value="Genomic_DNA"/>
</dbReference>
<dbReference type="OrthoDB" id="398924at2"/>
<reference evidence="1 3" key="2">
    <citation type="submission" date="2019-06" db="EMBL/GenBank/DDBJ databases">
        <title>Mycoplasma sp. 2F1A isolated from ostrich.</title>
        <authorList>
            <person name="Spergser J."/>
        </authorList>
    </citation>
    <scope>NUCLEOTIDE SEQUENCE [LARGE SCALE GENOMIC DNA]</scope>
    <source>
        <strain evidence="1 3">2F1A</strain>
    </source>
</reference>
<gene>
    <name evidence="1" type="ORF">FG904_00975</name>
    <name evidence="2" type="ORF">FIV53_01005</name>
</gene>
<organism evidence="2 4">
    <name type="scientific">Mycoplasma nasistruthionis</name>
    <dbReference type="NCBI Taxonomy" id="353852"/>
    <lineage>
        <taxon>Bacteria</taxon>
        <taxon>Bacillati</taxon>
        <taxon>Mycoplasmatota</taxon>
        <taxon>Mollicutes</taxon>
        <taxon>Mycoplasmataceae</taxon>
        <taxon>Mycoplasma</taxon>
    </lineage>
</organism>
<proteinExistence type="predicted"/>
<accession>A0A5B7XVL5</accession>
<protein>
    <submittedName>
        <fullName evidence="2">RNA-binding protein</fullName>
    </submittedName>
</protein>
<dbReference type="InterPro" id="IPR012340">
    <property type="entry name" value="NA-bd_OB-fold"/>
</dbReference>
<reference evidence="2 4" key="1">
    <citation type="submission" date="2019-06" db="EMBL/GenBank/DDBJ databases">
        <title>Mycoplasma nasistruthionis sp. nov. str Ms03.</title>
        <authorList>
            <person name="Botes A."/>
        </authorList>
    </citation>
    <scope>NUCLEOTIDE SEQUENCE [LARGE SCALE GENOMIC DNA]</scope>
    <source>
        <strain evidence="2 4">Ms03</strain>
    </source>
</reference>
<evidence type="ECO:0000313" key="1">
    <source>
        <dbReference type="EMBL" id="QCZ36590.1"/>
    </source>
</evidence>
<evidence type="ECO:0000313" key="3">
    <source>
        <dbReference type="Proteomes" id="UP000305457"/>
    </source>
</evidence>
<dbReference type="KEGG" id="mnh:FG904_00975"/>
<dbReference type="Proteomes" id="UP000305457">
    <property type="component" value="Chromosome"/>
</dbReference>
<dbReference type="Gene3D" id="2.40.50.140">
    <property type="entry name" value="Nucleic acid-binding proteins"/>
    <property type="match status" value="1"/>
</dbReference>
<dbReference type="EMBL" id="CP041147">
    <property type="protein sequence ID" value="QDF64891.1"/>
    <property type="molecule type" value="Genomic_DNA"/>
</dbReference>
<dbReference type="AlphaFoldDB" id="A0A4Y6I6A6"/>
<accession>A0A4Y6I6A6</accession>
<dbReference type="SUPFAM" id="SSF50249">
    <property type="entry name" value="Nucleic acid-binding proteins"/>
    <property type="match status" value="1"/>
</dbReference>
<dbReference type="RefSeq" id="WP_139592073.1">
    <property type="nucleotide sequence ID" value="NZ_CP040825.1"/>
</dbReference>
<name>A0A4Y6I6A6_9MOLU</name>
<evidence type="ECO:0000313" key="4">
    <source>
        <dbReference type="Proteomes" id="UP000315201"/>
    </source>
</evidence>
<evidence type="ECO:0000313" key="2">
    <source>
        <dbReference type="EMBL" id="QDF64891.1"/>
    </source>
</evidence>
<dbReference type="Proteomes" id="UP000315201">
    <property type="component" value="Chromosome"/>
</dbReference>